<name>A0A8J3YZP2_9ACTN</name>
<proteinExistence type="predicted"/>
<evidence type="ECO:0000256" key="1">
    <source>
        <dbReference type="ARBA" id="ARBA00023015"/>
    </source>
</evidence>
<dbReference type="InterPro" id="IPR011991">
    <property type="entry name" value="ArsR-like_HTH"/>
</dbReference>
<evidence type="ECO:0000259" key="4">
    <source>
        <dbReference type="SMART" id="SM00418"/>
    </source>
</evidence>
<keyword evidence="2" id="KW-0238">DNA-binding</keyword>
<evidence type="ECO:0000256" key="3">
    <source>
        <dbReference type="ARBA" id="ARBA00023163"/>
    </source>
</evidence>
<dbReference type="EMBL" id="BOPG01000002">
    <property type="protein sequence ID" value="GIJ52610.1"/>
    <property type="molecule type" value="Genomic_DNA"/>
</dbReference>
<dbReference type="SUPFAM" id="SSF46785">
    <property type="entry name" value="Winged helix' DNA-binding domain"/>
    <property type="match status" value="1"/>
</dbReference>
<dbReference type="PANTHER" id="PTHR43132">
    <property type="entry name" value="ARSENICAL RESISTANCE OPERON REPRESSOR ARSR-RELATED"/>
    <property type="match status" value="1"/>
</dbReference>
<dbReference type="Gene3D" id="1.10.10.10">
    <property type="entry name" value="Winged helix-like DNA-binding domain superfamily/Winged helix DNA-binding domain"/>
    <property type="match status" value="1"/>
</dbReference>
<dbReference type="InterPro" id="IPR051011">
    <property type="entry name" value="Metal_resp_trans_reg"/>
</dbReference>
<dbReference type="RefSeq" id="WP_203985749.1">
    <property type="nucleotide sequence ID" value="NZ_BOPG01000002.1"/>
</dbReference>
<reference evidence="5" key="1">
    <citation type="submission" date="2021-01" db="EMBL/GenBank/DDBJ databases">
        <title>Whole genome shotgun sequence of Virgisporangium aurantiacum NBRC 16421.</title>
        <authorList>
            <person name="Komaki H."/>
            <person name="Tamura T."/>
        </authorList>
    </citation>
    <scope>NUCLEOTIDE SEQUENCE</scope>
    <source>
        <strain evidence="5">NBRC 16421</strain>
    </source>
</reference>
<feature type="domain" description="HTH arsR-type" evidence="4">
    <location>
        <begin position="12"/>
        <end position="92"/>
    </location>
</feature>
<gene>
    <name evidence="5" type="ORF">Vau01_001260</name>
</gene>
<dbReference type="CDD" id="cd00090">
    <property type="entry name" value="HTH_ARSR"/>
    <property type="match status" value="1"/>
</dbReference>
<evidence type="ECO:0000313" key="5">
    <source>
        <dbReference type="EMBL" id="GIJ52610.1"/>
    </source>
</evidence>
<sequence length="162" mass="17312">MPDEVFEASTPAQLKALAHPLRQRLLYALGGDESATISQLAASFGENKGNIGHHLKVLHAAGLVRIVATRQVRGGTEHHYQRTARRVHVGGPPQATTTAMLQAVADELAGTPEEPVLILRHVRLSPAQAERLAAALTAIVEDATDDGPDARRHGLLVGLYEC</sequence>
<dbReference type="GO" id="GO:0003700">
    <property type="term" value="F:DNA-binding transcription factor activity"/>
    <property type="evidence" value="ECO:0007669"/>
    <property type="project" value="InterPro"/>
</dbReference>
<keyword evidence="3" id="KW-0804">Transcription</keyword>
<dbReference type="PANTHER" id="PTHR43132:SF2">
    <property type="entry name" value="ARSENICAL RESISTANCE OPERON REPRESSOR ARSR-RELATED"/>
    <property type="match status" value="1"/>
</dbReference>
<dbReference type="SMART" id="SM00418">
    <property type="entry name" value="HTH_ARSR"/>
    <property type="match status" value="1"/>
</dbReference>
<evidence type="ECO:0000256" key="2">
    <source>
        <dbReference type="ARBA" id="ARBA00023125"/>
    </source>
</evidence>
<keyword evidence="6" id="KW-1185">Reference proteome</keyword>
<dbReference type="GO" id="GO:0003677">
    <property type="term" value="F:DNA binding"/>
    <property type="evidence" value="ECO:0007669"/>
    <property type="project" value="UniProtKB-KW"/>
</dbReference>
<dbReference type="InterPro" id="IPR036388">
    <property type="entry name" value="WH-like_DNA-bd_sf"/>
</dbReference>
<dbReference type="InterPro" id="IPR036390">
    <property type="entry name" value="WH_DNA-bd_sf"/>
</dbReference>
<evidence type="ECO:0000313" key="6">
    <source>
        <dbReference type="Proteomes" id="UP000612585"/>
    </source>
</evidence>
<dbReference type="AlphaFoldDB" id="A0A8J3YZP2"/>
<keyword evidence="1" id="KW-0805">Transcription regulation</keyword>
<dbReference type="Proteomes" id="UP000612585">
    <property type="component" value="Unassembled WGS sequence"/>
</dbReference>
<dbReference type="Pfam" id="PF12840">
    <property type="entry name" value="HTH_20"/>
    <property type="match status" value="1"/>
</dbReference>
<accession>A0A8J3YZP2</accession>
<protein>
    <recommendedName>
        <fullName evidence="4">HTH arsR-type domain-containing protein</fullName>
    </recommendedName>
</protein>
<organism evidence="5 6">
    <name type="scientific">Virgisporangium aurantiacum</name>
    <dbReference type="NCBI Taxonomy" id="175570"/>
    <lineage>
        <taxon>Bacteria</taxon>
        <taxon>Bacillati</taxon>
        <taxon>Actinomycetota</taxon>
        <taxon>Actinomycetes</taxon>
        <taxon>Micromonosporales</taxon>
        <taxon>Micromonosporaceae</taxon>
        <taxon>Virgisporangium</taxon>
    </lineage>
</organism>
<dbReference type="InterPro" id="IPR001845">
    <property type="entry name" value="HTH_ArsR_DNA-bd_dom"/>
</dbReference>
<comment type="caution">
    <text evidence="5">The sequence shown here is derived from an EMBL/GenBank/DDBJ whole genome shotgun (WGS) entry which is preliminary data.</text>
</comment>